<dbReference type="HAMAP" id="MF_00639">
    <property type="entry name" value="MurD"/>
    <property type="match status" value="1"/>
</dbReference>
<dbReference type="InterPro" id="IPR036615">
    <property type="entry name" value="Mur_ligase_C_dom_sf"/>
</dbReference>
<evidence type="ECO:0000256" key="1">
    <source>
        <dbReference type="ARBA" id="ARBA00004496"/>
    </source>
</evidence>
<dbReference type="Pfam" id="PF08245">
    <property type="entry name" value="Mur_ligase_M"/>
    <property type="match status" value="1"/>
</dbReference>
<feature type="domain" description="Mur ligase central" evidence="12">
    <location>
        <begin position="122"/>
        <end position="238"/>
    </location>
</feature>
<evidence type="ECO:0000256" key="9">
    <source>
        <dbReference type="HAMAP-Rule" id="MF_00639"/>
    </source>
</evidence>
<name>A0ABQ2B4P7_9MICO</name>
<dbReference type="InterPro" id="IPR005762">
    <property type="entry name" value="MurD"/>
</dbReference>
<keyword evidence="6 9" id="KW-0547">Nucleotide-binding</keyword>
<dbReference type="GO" id="GO:0016874">
    <property type="term" value="F:ligase activity"/>
    <property type="evidence" value="ECO:0007669"/>
    <property type="project" value="UniProtKB-KW"/>
</dbReference>
<evidence type="ECO:0000259" key="12">
    <source>
        <dbReference type="Pfam" id="PF08245"/>
    </source>
</evidence>
<dbReference type="EC" id="6.3.2.9" evidence="9"/>
<keyword evidence="9" id="KW-0961">Cell wall biogenesis/degradation</keyword>
<dbReference type="RefSeq" id="WP_229737867.1">
    <property type="nucleotide sequence ID" value="NZ_BMDG01000005.1"/>
</dbReference>
<evidence type="ECO:0000256" key="2">
    <source>
        <dbReference type="ARBA" id="ARBA00004752"/>
    </source>
</evidence>
<dbReference type="Proteomes" id="UP000632535">
    <property type="component" value="Unassembled WGS sequence"/>
</dbReference>
<comment type="caution">
    <text evidence="13">The sequence shown here is derived from an EMBL/GenBank/DDBJ whole genome shotgun (WGS) entry which is preliminary data.</text>
</comment>
<feature type="binding site" evidence="9">
    <location>
        <begin position="124"/>
        <end position="130"/>
    </location>
    <ligand>
        <name>ATP</name>
        <dbReference type="ChEBI" id="CHEBI:30616"/>
    </ligand>
</feature>
<dbReference type="SUPFAM" id="SSF53244">
    <property type="entry name" value="MurD-like peptide ligases, peptide-binding domain"/>
    <property type="match status" value="1"/>
</dbReference>
<dbReference type="PANTHER" id="PTHR43692">
    <property type="entry name" value="UDP-N-ACETYLMURAMOYLALANINE--D-GLUTAMATE LIGASE"/>
    <property type="match status" value="1"/>
</dbReference>
<feature type="region of interest" description="Disordered" evidence="10">
    <location>
        <begin position="295"/>
        <end position="321"/>
    </location>
</feature>
<sequence>MTGRPADVLDGARVLVAGLGVTGRAVVAALAGRVASVVTVDARASDADVAGADDAPTAERLVAAADLVVASPGWPPSAPLLAAARAAGVPVWSEVELAWRLRVDRAPADGADGRGPAPWLAVTGTNGKTTTVEMLASILTAAGLRTAAVGNVGTPLVSVAVDPSYDVLAVELSSFQLHHTLTTSFEAAAVLNVAPDHLDWHGSLEAYAADKGRVYARAQVACVYNVADPRTEQLVRDADVVEGARAVGFTLGAPRPGQLGLVEDVLVDRAFHAPADDPARHGSAAELGTLDDLAHLAPAAGPGHGSEPGAESGSEGAAADARGQVPGHVVADALAAAALARAHGVPAVAVRDGLRAFRTGAHRIERVRVLDGVAYVDDSKATNPHAASASLAGFAPGTVVWVAGGLAKGATFDDLVAARADRLRAAVVIGADPEPMRGALARHAPEVPVAVVDPGDTGSVMRRAVAAARDLAHEGDTVLLAPAGASMDQFASYARRGEAFAAAVRDLPSHPGAER</sequence>
<dbReference type="Gene3D" id="3.40.50.720">
    <property type="entry name" value="NAD(P)-binding Rossmann-like Domain"/>
    <property type="match status" value="1"/>
</dbReference>
<evidence type="ECO:0000256" key="3">
    <source>
        <dbReference type="ARBA" id="ARBA00022490"/>
    </source>
</evidence>
<evidence type="ECO:0000313" key="14">
    <source>
        <dbReference type="Proteomes" id="UP000632535"/>
    </source>
</evidence>
<evidence type="ECO:0000256" key="4">
    <source>
        <dbReference type="ARBA" id="ARBA00022598"/>
    </source>
</evidence>
<evidence type="ECO:0000256" key="7">
    <source>
        <dbReference type="ARBA" id="ARBA00022840"/>
    </source>
</evidence>
<dbReference type="SUPFAM" id="SSF53623">
    <property type="entry name" value="MurD-like peptide ligases, catalytic domain"/>
    <property type="match status" value="1"/>
</dbReference>
<comment type="subcellular location">
    <subcellularLocation>
        <location evidence="1 9">Cytoplasm</location>
    </subcellularLocation>
</comment>
<evidence type="ECO:0000256" key="10">
    <source>
        <dbReference type="SAM" id="MobiDB-lite"/>
    </source>
</evidence>
<comment type="similarity">
    <text evidence="9">Belongs to the MurCDEF family.</text>
</comment>
<evidence type="ECO:0000256" key="5">
    <source>
        <dbReference type="ARBA" id="ARBA00022618"/>
    </source>
</evidence>
<dbReference type="Gene3D" id="3.40.1190.10">
    <property type="entry name" value="Mur-like, catalytic domain"/>
    <property type="match status" value="1"/>
</dbReference>
<evidence type="ECO:0000256" key="6">
    <source>
        <dbReference type="ARBA" id="ARBA00022741"/>
    </source>
</evidence>
<comment type="pathway">
    <text evidence="2 9">Cell wall biogenesis; peptidoglycan biosynthesis.</text>
</comment>
<organism evidence="13 14">
    <name type="scientific">Isoptericola cucumis</name>
    <dbReference type="NCBI Taxonomy" id="1776856"/>
    <lineage>
        <taxon>Bacteria</taxon>
        <taxon>Bacillati</taxon>
        <taxon>Actinomycetota</taxon>
        <taxon>Actinomycetes</taxon>
        <taxon>Micrococcales</taxon>
        <taxon>Promicromonosporaceae</taxon>
        <taxon>Isoptericola</taxon>
    </lineage>
</organism>
<keyword evidence="14" id="KW-1185">Reference proteome</keyword>
<comment type="catalytic activity">
    <reaction evidence="9">
        <text>UDP-N-acetyl-alpha-D-muramoyl-L-alanine + D-glutamate + ATP = UDP-N-acetyl-alpha-D-muramoyl-L-alanyl-D-glutamate + ADP + phosphate + H(+)</text>
        <dbReference type="Rhea" id="RHEA:16429"/>
        <dbReference type="ChEBI" id="CHEBI:15378"/>
        <dbReference type="ChEBI" id="CHEBI:29986"/>
        <dbReference type="ChEBI" id="CHEBI:30616"/>
        <dbReference type="ChEBI" id="CHEBI:43474"/>
        <dbReference type="ChEBI" id="CHEBI:83898"/>
        <dbReference type="ChEBI" id="CHEBI:83900"/>
        <dbReference type="ChEBI" id="CHEBI:456216"/>
        <dbReference type="EC" id="6.3.2.9"/>
    </reaction>
</comment>
<protein>
    <recommendedName>
        <fullName evidence="9">UDP-N-acetylmuramoylalanine--D-glutamate ligase</fullName>
        <ecNumber evidence="9">6.3.2.9</ecNumber>
    </recommendedName>
    <alternativeName>
        <fullName evidence="9">D-glutamic acid-adding enzyme</fullName>
    </alternativeName>
    <alternativeName>
        <fullName evidence="9">UDP-N-acetylmuramoyl-L-alanyl-D-glutamate synthetase</fullName>
    </alternativeName>
</protein>
<feature type="domain" description="Mur ligase C-terminal" evidence="11">
    <location>
        <begin position="362"/>
        <end position="484"/>
    </location>
</feature>
<proteinExistence type="inferred from homology"/>
<dbReference type="PROSITE" id="PS01011">
    <property type="entry name" value="FOLYLPOLYGLU_SYNT_1"/>
    <property type="match status" value="1"/>
</dbReference>
<dbReference type="Pfam" id="PF21799">
    <property type="entry name" value="MurD-like_N"/>
    <property type="match status" value="1"/>
</dbReference>
<evidence type="ECO:0000256" key="8">
    <source>
        <dbReference type="ARBA" id="ARBA00023306"/>
    </source>
</evidence>
<keyword evidence="8 9" id="KW-0131">Cell cycle</keyword>
<keyword evidence="5 9" id="KW-0132">Cell division</keyword>
<dbReference type="Gene3D" id="3.90.190.20">
    <property type="entry name" value="Mur ligase, C-terminal domain"/>
    <property type="match status" value="1"/>
</dbReference>
<dbReference type="InterPro" id="IPR036565">
    <property type="entry name" value="Mur-like_cat_sf"/>
</dbReference>
<accession>A0ABQ2B4P7</accession>
<dbReference type="InterPro" id="IPR018109">
    <property type="entry name" value="Folylpolyglutamate_synth_CS"/>
</dbReference>
<keyword evidence="4 9" id="KW-0436">Ligase</keyword>
<dbReference type="EMBL" id="BMDG01000005">
    <property type="protein sequence ID" value="GGI07929.1"/>
    <property type="molecule type" value="Genomic_DNA"/>
</dbReference>
<evidence type="ECO:0000259" key="11">
    <source>
        <dbReference type="Pfam" id="PF02875"/>
    </source>
</evidence>
<gene>
    <name evidence="9 13" type="primary">murD</name>
    <name evidence="13" type="ORF">GCM10007368_18630</name>
</gene>
<keyword evidence="3 9" id="KW-0963">Cytoplasm</keyword>
<dbReference type="SUPFAM" id="SSF51984">
    <property type="entry name" value="MurCD N-terminal domain"/>
    <property type="match status" value="1"/>
</dbReference>
<dbReference type="InterPro" id="IPR004101">
    <property type="entry name" value="Mur_ligase_C"/>
</dbReference>
<keyword evidence="9" id="KW-0573">Peptidoglycan synthesis</keyword>
<reference evidence="14" key="1">
    <citation type="journal article" date="2019" name="Int. J. Syst. Evol. Microbiol.">
        <title>The Global Catalogue of Microorganisms (GCM) 10K type strain sequencing project: providing services to taxonomists for standard genome sequencing and annotation.</title>
        <authorList>
            <consortium name="The Broad Institute Genomics Platform"/>
            <consortium name="The Broad Institute Genome Sequencing Center for Infectious Disease"/>
            <person name="Wu L."/>
            <person name="Ma J."/>
        </authorList>
    </citation>
    <scope>NUCLEOTIDE SEQUENCE [LARGE SCALE GENOMIC DNA]</scope>
    <source>
        <strain evidence="14">CCM 8653</strain>
    </source>
</reference>
<dbReference type="PANTHER" id="PTHR43692:SF1">
    <property type="entry name" value="UDP-N-ACETYLMURAMOYLALANINE--D-GLUTAMATE LIGASE"/>
    <property type="match status" value="1"/>
</dbReference>
<evidence type="ECO:0000313" key="13">
    <source>
        <dbReference type="EMBL" id="GGI07929.1"/>
    </source>
</evidence>
<dbReference type="InterPro" id="IPR013221">
    <property type="entry name" value="Mur_ligase_cen"/>
</dbReference>
<dbReference type="Pfam" id="PF02875">
    <property type="entry name" value="Mur_ligase_C"/>
    <property type="match status" value="1"/>
</dbReference>
<feature type="compositionally biased region" description="Low complexity" evidence="10">
    <location>
        <begin position="295"/>
        <end position="319"/>
    </location>
</feature>
<keyword evidence="7 9" id="KW-0067">ATP-binding</keyword>
<comment type="function">
    <text evidence="9">Cell wall formation. Catalyzes the addition of glutamate to the nucleotide precursor UDP-N-acetylmuramoyl-L-alanine (UMA).</text>
</comment>
<keyword evidence="9" id="KW-0133">Cell shape</keyword>